<evidence type="ECO:0000256" key="5">
    <source>
        <dbReference type="ARBA" id="ARBA00022448"/>
    </source>
</evidence>
<comment type="similarity">
    <text evidence="3">Belongs to the PHAX family.</text>
</comment>
<dbReference type="InterPro" id="IPR039047">
    <property type="entry name" value="PHAX"/>
</dbReference>
<evidence type="ECO:0000256" key="7">
    <source>
        <dbReference type="ARBA" id="ARBA00022884"/>
    </source>
</evidence>
<evidence type="ECO:0000256" key="3">
    <source>
        <dbReference type="ARBA" id="ARBA00006094"/>
    </source>
</evidence>
<feature type="domain" description="Phosphorylated adapter RNA export protein RNA-binding" evidence="12">
    <location>
        <begin position="116"/>
        <end position="194"/>
    </location>
</feature>
<dbReference type="InterPro" id="IPR038092">
    <property type="entry name" value="PHAX_RNA-binding_sf"/>
</dbReference>
<comment type="caution">
    <text evidence="13">The sequence shown here is derived from an EMBL/GenBank/DDBJ whole genome shotgun (WGS) entry which is preliminary data.</text>
</comment>
<evidence type="ECO:0000256" key="6">
    <source>
        <dbReference type="ARBA" id="ARBA00022490"/>
    </source>
</evidence>
<dbReference type="GO" id="GO:0005634">
    <property type="term" value="C:nucleus"/>
    <property type="evidence" value="ECO:0007669"/>
    <property type="project" value="UniProtKB-SubCell"/>
</dbReference>
<proteinExistence type="inferred from homology"/>
<keyword evidence="6" id="KW-0963">Cytoplasm</keyword>
<keyword evidence="7" id="KW-0694">RNA-binding</keyword>
<evidence type="ECO:0000259" key="12">
    <source>
        <dbReference type="Pfam" id="PF10258"/>
    </source>
</evidence>
<evidence type="ECO:0000256" key="1">
    <source>
        <dbReference type="ARBA" id="ARBA00004123"/>
    </source>
</evidence>
<feature type="compositionally biased region" description="Basic residues" evidence="11">
    <location>
        <begin position="84"/>
        <end position="102"/>
    </location>
</feature>
<evidence type="ECO:0000313" key="14">
    <source>
        <dbReference type="Proteomes" id="UP000092600"/>
    </source>
</evidence>
<sequence>MEEGAESVLDAIYEESALGDEDETLGPHGAMQDDVEMVDAETLDGDGDGDGDAVSPERSAAPPGAGGGDGVAEGGDQSGGQKREGKKKKKKKKRSRNKKRKGGSSSSSIMDINRFVIDTCRRLKERKSYLVWNAVGCLGVSVVSDLVREVESIQSCGGQMTADGKRLRNGGGILWNILKTREPKAYKEIMVKGREFEKQLRQPKYKQKSNRNEDTSSQSTIVPDEDAEIPYDSKQISNAQEGLPSDGKMERKSVLERIRLPVSYDDLFEEGEIQE</sequence>
<dbReference type="PANTHER" id="PTHR13135:SF0">
    <property type="entry name" value="PHOSPHORYLATED ADAPTER RNA EXPORT PROTEIN"/>
    <property type="match status" value="1"/>
</dbReference>
<keyword evidence="8" id="KW-0653">Protein transport</keyword>
<dbReference type="Proteomes" id="UP000092600">
    <property type="component" value="Unassembled WGS sequence"/>
</dbReference>
<dbReference type="AlphaFoldDB" id="A0A199UQB7"/>
<protein>
    <recommendedName>
        <fullName evidence="4">Phosphorylated adapter RNA export protein</fullName>
    </recommendedName>
    <alternativeName>
        <fullName evidence="10">RNA U small nuclear RNA export adapter protein</fullName>
    </alternativeName>
</protein>
<gene>
    <name evidence="13" type="ORF">ACMD2_06436</name>
</gene>
<dbReference type="InterPro" id="IPR019385">
    <property type="entry name" value="PHAX_RNA-binding_domain"/>
</dbReference>
<feature type="region of interest" description="Disordered" evidence="11">
    <location>
        <begin position="200"/>
        <end position="252"/>
    </location>
</feature>
<dbReference type="STRING" id="4615.A0A199UQB7"/>
<name>A0A199UQB7_ANACO</name>
<evidence type="ECO:0000256" key="10">
    <source>
        <dbReference type="ARBA" id="ARBA00030834"/>
    </source>
</evidence>
<dbReference type="PANTHER" id="PTHR13135">
    <property type="entry name" value="CYTOSOLIC RESINIFERATOXIN BINDING PROTEIN RBP-26"/>
    <property type="match status" value="1"/>
</dbReference>
<organism evidence="13 14">
    <name type="scientific">Ananas comosus</name>
    <name type="common">Pineapple</name>
    <name type="synonym">Ananas ananas</name>
    <dbReference type="NCBI Taxonomy" id="4615"/>
    <lineage>
        <taxon>Eukaryota</taxon>
        <taxon>Viridiplantae</taxon>
        <taxon>Streptophyta</taxon>
        <taxon>Embryophyta</taxon>
        <taxon>Tracheophyta</taxon>
        <taxon>Spermatophyta</taxon>
        <taxon>Magnoliopsida</taxon>
        <taxon>Liliopsida</taxon>
        <taxon>Poales</taxon>
        <taxon>Bromeliaceae</taxon>
        <taxon>Bromelioideae</taxon>
        <taxon>Ananas</taxon>
    </lineage>
</organism>
<reference evidence="13 14" key="1">
    <citation type="journal article" date="2016" name="DNA Res.">
        <title>The draft genome of MD-2 pineapple using hybrid error correction of long reads.</title>
        <authorList>
            <person name="Redwan R.M."/>
            <person name="Saidin A."/>
            <person name="Kumar S.V."/>
        </authorList>
    </citation>
    <scope>NUCLEOTIDE SEQUENCE [LARGE SCALE GENOMIC DNA]</scope>
    <source>
        <strain evidence="14">cv. MD2</strain>
        <tissue evidence="13">Leaf</tissue>
    </source>
</reference>
<evidence type="ECO:0000256" key="8">
    <source>
        <dbReference type="ARBA" id="ARBA00022927"/>
    </source>
</evidence>
<feature type="compositionally biased region" description="Acidic residues" evidence="11">
    <location>
        <begin position="33"/>
        <end position="51"/>
    </location>
</feature>
<accession>A0A199UQB7</accession>
<evidence type="ECO:0000256" key="4">
    <source>
        <dbReference type="ARBA" id="ARBA00016856"/>
    </source>
</evidence>
<dbReference type="GO" id="GO:0005737">
    <property type="term" value="C:cytoplasm"/>
    <property type="evidence" value="ECO:0007669"/>
    <property type="project" value="UniProtKB-SubCell"/>
</dbReference>
<comment type="subcellular location">
    <subcellularLocation>
        <location evidence="2">Cytoplasm</location>
    </subcellularLocation>
    <subcellularLocation>
        <location evidence="1">Nucleus</location>
    </subcellularLocation>
</comment>
<dbReference type="Pfam" id="PF10258">
    <property type="entry name" value="PHAX_RNA-bd"/>
    <property type="match status" value="1"/>
</dbReference>
<dbReference type="GO" id="GO:0006408">
    <property type="term" value="P:snRNA export from nucleus"/>
    <property type="evidence" value="ECO:0007669"/>
    <property type="project" value="InterPro"/>
</dbReference>
<dbReference type="Gene3D" id="1.10.10.1440">
    <property type="entry name" value="PHAX RNA-binding domain"/>
    <property type="match status" value="1"/>
</dbReference>
<evidence type="ECO:0000256" key="2">
    <source>
        <dbReference type="ARBA" id="ARBA00004496"/>
    </source>
</evidence>
<keyword evidence="5" id="KW-0813">Transport</keyword>
<evidence type="ECO:0000256" key="11">
    <source>
        <dbReference type="SAM" id="MobiDB-lite"/>
    </source>
</evidence>
<keyword evidence="9" id="KW-0539">Nucleus</keyword>
<dbReference type="GO" id="GO:0003723">
    <property type="term" value="F:RNA binding"/>
    <property type="evidence" value="ECO:0007669"/>
    <property type="project" value="UniProtKB-KW"/>
</dbReference>
<dbReference type="EMBL" id="LSRQ01005821">
    <property type="protein sequence ID" value="OAY66939.1"/>
    <property type="molecule type" value="Genomic_DNA"/>
</dbReference>
<evidence type="ECO:0000313" key="13">
    <source>
        <dbReference type="EMBL" id="OAY66939.1"/>
    </source>
</evidence>
<evidence type="ECO:0000256" key="9">
    <source>
        <dbReference type="ARBA" id="ARBA00023242"/>
    </source>
</evidence>
<feature type="region of interest" description="Disordered" evidence="11">
    <location>
        <begin position="1"/>
        <end position="107"/>
    </location>
</feature>
<dbReference type="GO" id="GO:0015031">
    <property type="term" value="P:protein transport"/>
    <property type="evidence" value="ECO:0007669"/>
    <property type="project" value="UniProtKB-KW"/>
</dbReference>
<feature type="compositionally biased region" description="Gly residues" evidence="11">
    <location>
        <begin position="64"/>
        <end position="78"/>
    </location>
</feature>